<evidence type="ECO:0000313" key="3">
    <source>
        <dbReference type="Proteomes" id="UP000295604"/>
    </source>
</evidence>
<keyword evidence="3" id="KW-1185">Reference proteome</keyword>
<evidence type="ECO:0000256" key="1">
    <source>
        <dbReference type="SAM" id="MobiDB-lite"/>
    </source>
</evidence>
<dbReference type="SUPFAM" id="SSF52047">
    <property type="entry name" value="RNI-like"/>
    <property type="match status" value="1"/>
</dbReference>
<organism evidence="2 3">
    <name type="scientific">Colletotrichum sidae</name>
    <dbReference type="NCBI Taxonomy" id="1347389"/>
    <lineage>
        <taxon>Eukaryota</taxon>
        <taxon>Fungi</taxon>
        <taxon>Dikarya</taxon>
        <taxon>Ascomycota</taxon>
        <taxon>Pezizomycotina</taxon>
        <taxon>Sordariomycetes</taxon>
        <taxon>Hypocreomycetidae</taxon>
        <taxon>Glomerellales</taxon>
        <taxon>Glomerellaceae</taxon>
        <taxon>Colletotrichum</taxon>
        <taxon>Colletotrichum orbiculare species complex</taxon>
    </lineage>
</organism>
<dbReference type="AlphaFoldDB" id="A0A4V3I1N3"/>
<dbReference type="InterPro" id="IPR032675">
    <property type="entry name" value="LRR_dom_sf"/>
</dbReference>
<proteinExistence type="predicted"/>
<gene>
    <name evidence="2" type="ORF">C8034_v008808</name>
</gene>
<dbReference type="EMBL" id="QAPF01000447">
    <property type="protein sequence ID" value="TEA10755.1"/>
    <property type="molecule type" value="Genomic_DNA"/>
</dbReference>
<feature type="region of interest" description="Disordered" evidence="1">
    <location>
        <begin position="280"/>
        <end position="331"/>
    </location>
</feature>
<protein>
    <recommendedName>
        <fullName evidence="4">F-box domain-containing protein</fullName>
    </recommendedName>
</protein>
<dbReference type="Proteomes" id="UP000295604">
    <property type="component" value="Unassembled WGS sequence"/>
</dbReference>
<comment type="caution">
    <text evidence="2">The sequence shown here is derived from an EMBL/GenBank/DDBJ whole genome shotgun (WGS) entry which is preliminary data.</text>
</comment>
<feature type="compositionally biased region" description="Basic residues" evidence="1">
    <location>
        <begin position="313"/>
        <end position="322"/>
    </location>
</feature>
<reference evidence="2 3" key="1">
    <citation type="submission" date="2018-11" db="EMBL/GenBank/DDBJ databases">
        <title>Genome sequence and assembly of Colletotrichum sidae.</title>
        <authorList>
            <person name="Gan P."/>
            <person name="Shirasu K."/>
        </authorList>
    </citation>
    <scope>NUCLEOTIDE SEQUENCE [LARGE SCALE GENOMIC DNA]</scope>
    <source>
        <strain evidence="2 3">CBS 518.97</strain>
    </source>
</reference>
<name>A0A4V3I1N3_9PEZI</name>
<feature type="compositionally biased region" description="Low complexity" evidence="1">
    <location>
        <begin position="293"/>
        <end position="312"/>
    </location>
</feature>
<evidence type="ECO:0000313" key="2">
    <source>
        <dbReference type="EMBL" id="TEA10755.1"/>
    </source>
</evidence>
<accession>A0A4V3I1N3</accession>
<sequence>MALLMNCSAEILLEICRHLLLPMQNEQYRYSHARPHPATSNALACRTALARLMRTCRKMHDVAGCTLYSGYFHIWHPSEALAFLKALDDDEDSANGPGPGGSRSALVRHADLHNNNLLGVGDGGVRWNVEQDELTEEPWLNRVAGNLGVYFPDGWNMCRANVDGGQWDHVLEHVNQLFLRYLPGMTSLDVDMAYNWKFELLRAWSEKQQSGLFGMMPKLRHLRLFIHPGASKRTDSHRILLEAAPNLTTLEVHDSLSYSMPQLSTLPNLRTLKFVRCSTDPPVRTAKGRRNARSSPPWTSATSSGTATTSSSNRRRRRRRPPRGPGAAVGLPNLAAQLRTLRLDFHNARAPYEWPATQTVADLRSFTALRHLSLDTHAFAAVSRGRDHHLDVADVAGMIPEGLETLEIDKVDDGRCLRQLTRLGLVNLATLRRVGRFRRLWRVALAGCRFESEMHEAGVANEMRALFGWPGAPMVCVNGRVVNRS</sequence>
<dbReference type="Gene3D" id="3.80.10.10">
    <property type="entry name" value="Ribonuclease Inhibitor"/>
    <property type="match status" value="1"/>
</dbReference>
<evidence type="ECO:0008006" key="4">
    <source>
        <dbReference type="Google" id="ProtNLM"/>
    </source>
</evidence>